<evidence type="ECO:0000313" key="2">
    <source>
        <dbReference type="EMBL" id="PWN57305.1"/>
    </source>
</evidence>
<feature type="transmembrane region" description="Helical" evidence="1">
    <location>
        <begin position="41"/>
        <end position="59"/>
    </location>
</feature>
<gene>
    <name evidence="2" type="ORF">DEH80_02035</name>
</gene>
<keyword evidence="1" id="KW-0472">Membrane</keyword>
<dbReference type="OrthoDB" id="5621705at2"/>
<dbReference type="EMBL" id="QEQK01000002">
    <property type="protein sequence ID" value="PWN57305.1"/>
    <property type="molecule type" value="Genomic_DNA"/>
</dbReference>
<dbReference type="InterPro" id="IPR018692">
    <property type="entry name" value="DUF2189"/>
</dbReference>
<reference evidence="2 3" key="1">
    <citation type="submission" date="2018-05" db="EMBL/GenBank/DDBJ databases">
        <title>Abyssibacter profundi OUC007T gen. nov., sp. nov, a marine bacterium isolated from seawater of the Mariana Trench.</title>
        <authorList>
            <person name="Zhou S."/>
        </authorList>
    </citation>
    <scope>NUCLEOTIDE SEQUENCE [LARGE SCALE GENOMIC DNA]</scope>
    <source>
        <strain evidence="2 3">OUC007</strain>
    </source>
</reference>
<protein>
    <recommendedName>
        <fullName evidence="4">DUF2189 domain-containing protein</fullName>
    </recommendedName>
</protein>
<dbReference type="AlphaFoldDB" id="A0A363UPG4"/>
<name>A0A363UPG4_9GAMM</name>
<evidence type="ECO:0008006" key="4">
    <source>
        <dbReference type="Google" id="ProtNLM"/>
    </source>
</evidence>
<keyword evidence="3" id="KW-1185">Reference proteome</keyword>
<feature type="transmembrane region" description="Helical" evidence="1">
    <location>
        <begin position="205"/>
        <end position="229"/>
    </location>
</feature>
<accession>A0A363UPG4</accession>
<evidence type="ECO:0000256" key="1">
    <source>
        <dbReference type="SAM" id="Phobius"/>
    </source>
</evidence>
<evidence type="ECO:0000313" key="3">
    <source>
        <dbReference type="Proteomes" id="UP000251800"/>
    </source>
</evidence>
<comment type="caution">
    <text evidence="2">The sequence shown here is derived from an EMBL/GenBank/DDBJ whole genome shotgun (WGS) entry which is preliminary data.</text>
</comment>
<dbReference type="Pfam" id="PF09955">
    <property type="entry name" value="DUF2189"/>
    <property type="match status" value="1"/>
</dbReference>
<proteinExistence type="predicted"/>
<keyword evidence="1" id="KW-0812">Transmembrane</keyword>
<dbReference type="Proteomes" id="UP000251800">
    <property type="component" value="Unassembled WGS sequence"/>
</dbReference>
<feature type="transmembrane region" description="Helical" evidence="1">
    <location>
        <begin position="110"/>
        <end position="129"/>
    </location>
</feature>
<organism evidence="2 3">
    <name type="scientific">Abyssibacter profundi</name>
    <dbReference type="NCBI Taxonomy" id="2182787"/>
    <lineage>
        <taxon>Bacteria</taxon>
        <taxon>Pseudomonadati</taxon>
        <taxon>Pseudomonadota</taxon>
        <taxon>Gammaproteobacteria</taxon>
        <taxon>Chromatiales</taxon>
        <taxon>Oceanococcaceae</taxon>
        <taxon>Abyssibacter</taxon>
    </lineage>
</organism>
<feature type="transmembrane region" description="Helical" evidence="1">
    <location>
        <begin position="149"/>
        <end position="174"/>
    </location>
</feature>
<dbReference type="RefSeq" id="WP_109718811.1">
    <property type="nucleotide sequence ID" value="NZ_QEQK01000002.1"/>
</dbReference>
<sequence length="256" mass="27288">MATGEAIRPLVAGAHALHWTAPFGWLRAGWHDLRAAAGTSLGYGLVMVGISWLIALAAWRLGNLGFYLGLLSGFVFLGPLLALTLYAVSARLACGAPVSLRRTIGDARSALGDALVFAVILLVVFLIWARAAAMIHVFFPLGAAPSLSAWLRFLGIGSAIGAMFCAIIFMASAFSLPMMLDRQTDTVTAVLSSIHATLRNKPAMLVWAGVIGLFVVVGVLTAFLAYAVLLPWLGHVVWHGYRETLDVAAWPPRPLL</sequence>
<feature type="transmembrane region" description="Helical" evidence="1">
    <location>
        <begin position="65"/>
        <end position="89"/>
    </location>
</feature>
<keyword evidence="1" id="KW-1133">Transmembrane helix</keyword>